<dbReference type="InterPro" id="IPR053137">
    <property type="entry name" value="NLR-like"/>
</dbReference>
<dbReference type="PANTHER" id="PTHR46082:SF6">
    <property type="entry name" value="AAA+ ATPASE DOMAIN-CONTAINING PROTEIN-RELATED"/>
    <property type="match status" value="1"/>
</dbReference>
<dbReference type="InterPro" id="IPR011990">
    <property type="entry name" value="TPR-like_helical_dom_sf"/>
</dbReference>
<feature type="domain" description="Nucleoside phosphorylase" evidence="3">
    <location>
        <begin position="441"/>
        <end position="699"/>
    </location>
</feature>
<dbReference type="Gene3D" id="1.10.1280.10">
    <property type="entry name" value="Di-copper center containing domain from catechol oxidase"/>
    <property type="match status" value="1"/>
</dbReference>
<feature type="domain" description="DUF7779" evidence="4">
    <location>
        <begin position="1045"/>
        <end position="1128"/>
    </location>
</feature>
<protein>
    <recommendedName>
        <fullName evidence="7">Nucleoside phosphorylase domain-containing protein</fullName>
    </recommendedName>
</protein>
<dbReference type="InterPro" id="IPR035994">
    <property type="entry name" value="Nucleoside_phosphorylase_sf"/>
</dbReference>
<keyword evidence="1" id="KW-0732">Signal</keyword>
<dbReference type="Pfam" id="PF00264">
    <property type="entry name" value="Tyrosinase"/>
    <property type="match status" value="1"/>
</dbReference>
<evidence type="ECO:0008006" key="7">
    <source>
        <dbReference type="Google" id="ProtNLM"/>
    </source>
</evidence>
<evidence type="ECO:0000313" key="6">
    <source>
        <dbReference type="Proteomes" id="UP000297716"/>
    </source>
</evidence>
<dbReference type="STRING" id="37992.A0A4Z0YPH5"/>
<dbReference type="InterPro" id="IPR027417">
    <property type="entry name" value="P-loop_NTPase"/>
</dbReference>
<dbReference type="Proteomes" id="UP000297716">
    <property type="component" value="Unassembled WGS sequence"/>
</dbReference>
<dbReference type="AlphaFoldDB" id="A0A4Z0YPH5"/>
<name>A0A4Z0YPH5_9PEZI</name>
<dbReference type="InterPro" id="IPR002227">
    <property type="entry name" value="Tyrosinase_Cu-bd"/>
</dbReference>
<dbReference type="SUPFAM" id="SSF48056">
    <property type="entry name" value="Di-copper centre-containing domain"/>
    <property type="match status" value="1"/>
</dbReference>
<dbReference type="EMBL" id="SKBN01000147">
    <property type="protein sequence ID" value="TGJ81938.1"/>
    <property type="molecule type" value="Genomic_DNA"/>
</dbReference>
<evidence type="ECO:0000259" key="2">
    <source>
        <dbReference type="Pfam" id="PF00264"/>
    </source>
</evidence>
<dbReference type="Gene3D" id="3.40.50.300">
    <property type="entry name" value="P-loop containing nucleotide triphosphate hydrolases"/>
    <property type="match status" value="1"/>
</dbReference>
<proteinExistence type="predicted"/>
<evidence type="ECO:0000256" key="1">
    <source>
        <dbReference type="SAM" id="SignalP"/>
    </source>
</evidence>
<dbReference type="GO" id="GO:0009116">
    <property type="term" value="P:nucleoside metabolic process"/>
    <property type="evidence" value="ECO:0007669"/>
    <property type="project" value="InterPro"/>
</dbReference>
<dbReference type="Gene3D" id="3.40.50.1580">
    <property type="entry name" value="Nucleoside phosphorylase domain"/>
    <property type="match status" value="1"/>
</dbReference>
<organism evidence="5 6">
    <name type="scientific">Xylaria hypoxylon</name>
    <dbReference type="NCBI Taxonomy" id="37992"/>
    <lineage>
        <taxon>Eukaryota</taxon>
        <taxon>Fungi</taxon>
        <taxon>Dikarya</taxon>
        <taxon>Ascomycota</taxon>
        <taxon>Pezizomycotina</taxon>
        <taxon>Sordariomycetes</taxon>
        <taxon>Xylariomycetidae</taxon>
        <taxon>Xylariales</taxon>
        <taxon>Xylariaceae</taxon>
        <taxon>Xylaria</taxon>
    </lineage>
</organism>
<evidence type="ECO:0000313" key="5">
    <source>
        <dbReference type="EMBL" id="TGJ81938.1"/>
    </source>
</evidence>
<dbReference type="Pfam" id="PF13424">
    <property type="entry name" value="TPR_12"/>
    <property type="match status" value="1"/>
</dbReference>
<dbReference type="SUPFAM" id="SSF48452">
    <property type="entry name" value="TPR-like"/>
    <property type="match status" value="1"/>
</dbReference>
<dbReference type="OrthoDB" id="427518at2759"/>
<dbReference type="SUPFAM" id="SSF53167">
    <property type="entry name" value="Purine and uridine phosphorylases"/>
    <property type="match status" value="1"/>
</dbReference>
<dbReference type="InterPro" id="IPR000845">
    <property type="entry name" value="Nucleoside_phosphorylase_d"/>
</dbReference>
<dbReference type="PANTHER" id="PTHR46082">
    <property type="entry name" value="ATP/GTP-BINDING PROTEIN-RELATED"/>
    <property type="match status" value="1"/>
</dbReference>
<reference evidence="5 6" key="1">
    <citation type="submission" date="2019-03" db="EMBL/GenBank/DDBJ databases">
        <title>Draft genome sequence of Xylaria hypoxylon DSM 108379, a ubiquitous saprotrophic-parasitic fungi on hardwood.</title>
        <authorList>
            <person name="Buettner E."/>
            <person name="Leonhardt S."/>
            <person name="Gebauer A.M."/>
            <person name="Liers C."/>
            <person name="Hofrichter M."/>
            <person name="Kellner H."/>
        </authorList>
    </citation>
    <scope>NUCLEOTIDE SEQUENCE [LARGE SCALE GENOMIC DNA]</scope>
    <source>
        <strain evidence="5 6">DSM 108379</strain>
    </source>
</reference>
<feature type="signal peptide" evidence="1">
    <location>
        <begin position="1"/>
        <end position="18"/>
    </location>
</feature>
<keyword evidence="6" id="KW-1185">Reference proteome</keyword>
<dbReference type="InterPro" id="IPR008922">
    <property type="entry name" value="Di-copper_centre_dom_sf"/>
</dbReference>
<dbReference type="GO" id="GO:0016491">
    <property type="term" value="F:oxidoreductase activity"/>
    <property type="evidence" value="ECO:0007669"/>
    <property type="project" value="InterPro"/>
</dbReference>
<dbReference type="PRINTS" id="PR00092">
    <property type="entry name" value="TYROSINASE"/>
</dbReference>
<feature type="chain" id="PRO_5021263295" description="Nucleoside phosphorylase domain-containing protein" evidence="1">
    <location>
        <begin position="19"/>
        <end position="1254"/>
    </location>
</feature>
<dbReference type="Gene3D" id="1.25.40.10">
    <property type="entry name" value="Tetratricopeptide repeat domain"/>
    <property type="match status" value="1"/>
</dbReference>
<sequence length="1254" mass="139544">MRFSLLSQALCGATLVVGLPGLNRDVENGFVGIEKQARNALAPLLSITGKGHTLVPLQQAIQNFAQAPKADSNPATYNDTTTEKAQTEDAFSIESTAAASCTNPNIRYEWDNYSTSDRQALMTAFKCLMNKPPSGAFTASKSRWEDFARLHQLYTPNVHQNQKFLPWHRYFIWVFEQVLRDECGFDRAFFWFDETKHSGAFSTSDVFSAPYLGTLGSSSHCVTDGAFAGLTVNIGPGTGNTPHCLSRQGNAADTAQCSTAYLNSCLSNSRYQDFEKCFEYGPHGYGHNGVGGVMADVYASPSEPFFWFHHTFVDRAWRVWELADPTNRYASIDGTDINGNPLTLDTVLYMGGIRPDVTIREIINTLSGDVLCYRFEYAATTSYCPRLPIHLMRRHRAANPFCCFASQLINQPVLVSAHTSTPLASLETEHPARPATRREFEIAIICALTLEADAIEALFDKHWDNNNGPPYDKTPGDPNAYTTGAMGRHNVVLAHMPGMGKANAAAVAANCRASYPNIRLAVVVGICGAVPFSPDGSEIILGDVIISDGVIQYDLGRRHSDRFVRKDTLLDSLGRPNTEIRALLSKLRGRNPRRELQNKITASLEVSQRDPELRANYPGTANDRLFEATYHHVSEGKSCGECGCTGPLVWRQRLQQGTPQPSVHFGLVASGDTVMRSGRDRDTIAQREGILSFDMEGAGVWDSFPSCIVIKGACDYADSHKTKSWQPYAAATAAGCLKGFLEFWVPSTSSIPESRPILKQSTKAWFLVPYPKNDNFVGRTAVLGKLHQLPLKSTSQTRASLFGLGGVGKTQIVLEYAYWLREEHPDISVFWVRASNAEQFRQSFYSIAQHCGIPGRDDPKQNVLQLVKSWLERNDQGWWVMIIDNADDMQLFFPAQQNSTDSSNIGQDSFLARYIPECYRGSIFVTTRNRQVGVKLAKGTLIIEISKMDDDESQQLLYSKLEGHVATPSNLLSLSSQLEHLPLALVQASAFIQENSITVDTYLKLLNQSDQDLINLLSEEFETVGRDSGVSHAVAVTWALSFEQIERHNRLSSELLSLMSLFDRQGIPMEFLSDFDKQQQGHLRHENIQSIQLTRALGVLKAYSLITEKKDSSLDMHRLVQLVMQKWLATKGTMNQFAGQALLTVSNCYPLGKFETREKCTAYLPHVQAVLKLEGTRSKGEDVARATILNNAGALFFFHGQWKLSEKFQTHATEIYEETLGPDHPHTLTSISNLATTYRNQGLWDKAELLQVKY</sequence>
<gene>
    <name evidence="5" type="ORF">E0Z10_g6835</name>
</gene>
<dbReference type="InterPro" id="IPR056681">
    <property type="entry name" value="DUF7779"/>
</dbReference>
<dbReference type="SUPFAM" id="SSF52540">
    <property type="entry name" value="P-loop containing nucleoside triphosphate hydrolases"/>
    <property type="match status" value="1"/>
</dbReference>
<comment type="caution">
    <text evidence="5">The sequence shown here is derived from an EMBL/GenBank/DDBJ whole genome shotgun (WGS) entry which is preliminary data.</text>
</comment>
<evidence type="ECO:0000259" key="3">
    <source>
        <dbReference type="Pfam" id="PF01048"/>
    </source>
</evidence>
<feature type="domain" description="Tyrosinase copper-binding" evidence="2">
    <location>
        <begin position="141"/>
        <end position="321"/>
    </location>
</feature>
<accession>A0A4Z0YPH5</accession>
<dbReference type="Pfam" id="PF01048">
    <property type="entry name" value="PNP_UDP_1"/>
    <property type="match status" value="1"/>
</dbReference>
<evidence type="ECO:0000259" key="4">
    <source>
        <dbReference type="Pfam" id="PF25000"/>
    </source>
</evidence>
<dbReference type="Pfam" id="PF25000">
    <property type="entry name" value="DUF7779"/>
    <property type="match status" value="1"/>
</dbReference>